<feature type="region of interest" description="Disordered" evidence="1">
    <location>
        <begin position="192"/>
        <end position="231"/>
    </location>
</feature>
<dbReference type="InterPro" id="IPR013087">
    <property type="entry name" value="Znf_C2H2_type"/>
</dbReference>
<sequence>MECPSCEKELSTEHGMRQHHTKVHGKPLANRECNGCGSKFYDSKSRKDYCVNCNPNAGPHNGNWKGGMTETNCIECGSDFLFYPSNKQGLYCSSCIESAEGLLPDDCLPSANKISTYCRWCGALLKRHPSDLKDTTRGPFCNLECYGNWLSDNIIGKNHHQWRGGEIYYGQSWWEMRRIALERDNHECSNCGKSPDDLGQNPDVHHLKPVREFEDPGEAHSLTRKPNYSLP</sequence>
<keyword evidence="3" id="KW-0255">Endonuclease</keyword>
<evidence type="ECO:0000313" key="4">
    <source>
        <dbReference type="Proteomes" id="UP000663586"/>
    </source>
</evidence>
<dbReference type="PROSITE" id="PS00028">
    <property type="entry name" value="ZINC_FINGER_C2H2_1"/>
    <property type="match status" value="1"/>
</dbReference>
<keyword evidence="3" id="KW-0540">Nuclease</keyword>
<feature type="domain" description="C2H2-type" evidence="2">
    <location>
        <begin position="3"/>
        <end position="24"/>
    </location>
</feature>
<gene>
    <name evidence="3" type="primary">mcrA</name>
    <name evidence="3" type="ORF">AArcS_1220</name>
</gene>
<protein>
    <submittedName>
        <fullName evidence="3">Restriction endonuclease, McrA/HNH family</fullName>
    </submittedName>
</protein>
<dbReference type="Proteomes" id="UP000663586">
    <property type="component" value="Chromosome"/>
</dbReference>
<dbReference type="EMBL" id="CP064786">
    <property type="protein sequence ID" value="QSG02437.1"/>
    <property type="molecule type" value="Genomic_DNA"/>
</dbReference>
<proteinExistence type="predicted"/>
<keyword evidence="4" id="KW-1185">Reference proteome</keyword>
<evidence type="ECO:0000256" key="1">
    <source>
        <dbReference type="SAM" id="MobiDB-lite"/>
    </source>
</evidence>
<keyword evidence="3" id="KW-0378">Hydrolase</keyword>
<dbReference type="AlphaFoldDB" id="A0A897MPF2"/>
<dbReference type="GO" id="GO:0004519">
    <property type="term" value="F:endonuclease activity"/>
    <property type="evidence" value="ECO:0007669"/>
    <property type="project" value="UniProtKB-KW"/>
</dbReference>
<organism evidence="3 4">
    <name type="scientific">Natranaeroarchaeum sulfidigenes</name>
    <dbReference type="NCBI Taxonomy" id="2784880"/>
    <lineage>
        <taxon>Archaea</taxon>
        <taxon>Methanobacteriati</taxon>
        <taxon>Methanobacteriota</taxon>
        <taxon>Stenosarchaea group</taxon>
        <taxon>Halobacteria</taxon>
        <taxon>Halobacteriales</taxon>
        <taxon>Natronoarchaeaceae</taxon>
        <taxon>Natranaeroarchaeum</taxon>
    </lineage>
</organism>
<feature type="compositionally biased region" description="Basic and acidic residues" evidence="1">
    <location>
        <begin position="203"/>
        <end position="218"/>
    </location>
</feature>
<evidence type="ECO:0000313" key="3">
    <source>
        <dbReference type="EMBL" id="QSG02437.1"/>
    </source>
</evidence>
<dbReference type="KEGG" id="hara:AArcS_1220"/>
<accession>A0A897MPF2</accession>
<name>A0A897MPF2_9EURY</name>
<evidence type="ECO:0000259" key="2">
    <source>
        <dbReference type="PROSITE" id="PS00028"/>
    </source>
</evidence>
<reference evidence="3" key="1">
    <citation type="submission" date="2020-11" db="EMBL/GenBank/DDBJ databases">
        <title>Carbohydrate-dependent, anaerobic sulfur respiration: A novel catabolism in halophilic archaea.</title>
        <authorList>
            <person name="Sorokin D.Y."/>
            <person name="Messina E."/>
            <person name="Smedile F."/>
            <person name="La Cono V."/>
            <person name="Hallsworth J.E."/>
            <person name="Yakimov M.M."/>
        </authorList>
    </citation>
    <scope>NUCLEOTIDE SEQUENCE</scope>
    <source>
        <strain evidence="3">AArc-S</strain>
    </source>
</reference>